<dbReference type="EMBL" id="OZ004253">
    <property type="protein sequence ID" value="CAK7893884.1"/>
    <property type="molecule type" value="Genomic_DNA"/>
</dbReference>
<accession>A0ABP0E8A8</accession>
<gene>
    <name evidence="2" type="ORF">CAAN4_A09780</name>
</gene>
<name>A0ABP0E8A8_9ASCO</name>
<keyword evidence="3" id="KW-1185">Reference proteome</keyword>
<sequence>MLSLHSRRLFSSFRTLKNQVPPTHFSDSNPTRYTPPKTHFHDQHIESKQLPEDSSHNTNEKPIKELTVLLTMVTLSFFAIDNYLNRIKAEKHVNETVMINLNTLKSQQVNFNNLNKRKNLQILAERKENNKKLAKMAVHIALLRKQLKEAGHDPVSIEYVLQQFDTQVNVSTSITNVTDQVHYVKDTSDLKEYLPNLHDYERTTNNRRNE</sequence>
<organism evidence="2 3">
    <name type="scientific">[Candida] anglica</name>
    <dbReference type="NCBI Taxonomy" id="148631"/>
    <lineage>
        <taxon>Eukaryota</taxon>
        <taxon>Fungi</taxon>
        <taxon>Dikarya</taxon>
        <taxon>Ascomycota</taxon>
        <taxon>Saccharomycotina</taxon>
        <taxon>Pichiomycetes</taxon>
        <taxon>Debaryomycetaceae</taxon>
        <taxon>Kurtzmaniella</taxon>
    </lineage>
</organism>
<evidence type="ECO:0000313" key="3">
    <source>
        <dbReference type="Proteomes" id="UP001497600"/>
    </source>
</evidence>
<feature type="region of interest" description="Disordered" evidence="1">
    <location>
        <begin position="20"/>
        <end position="40"/>
    </location>
</feature>
<reference evidence="2 3" key="1">
    <citation type="submission" date="2024-01" db="EMBL/GenBank/DDBJ databases">
        <authorList>
            <consortium name="Genoscope - CEA"/>
            <person name="William W."/>
        </authorList>
    </citation>
    <scope>NUCLEOTIDE SEQUENCE [LARGE SCALE GENOMIC DNA]</scope>
    <source>
        <strain evidence="2 3">29B2s-10</strain>
    </source>
</reference>
<proteinExistence type="predicted"/>
<dbReference type="Proteomes" id="UP001497600">
    <property type="component" value="Chromosome A"/>
</dbReference>
<evidence type="ECO:0000313" key="2">
    <source>
        <dbReference type="EMBL" id="CAK7893884.1"/>
    </source>
</evidence>
<evidence type="ECO:0000256" key="1">
    <source>
        <dbReference type="SAM" id="MobiDB-lite"/>
    </source>
</evidence>
<protein>
    <submittedName>
        <fullName evidence="2">Uncharacterized protein</fullName>
    </submittedName>
</protein>
<feature type="compositionally biased region" description="Polar residues" evidence="1">
    <location>
        <begin position="20"/>
        <end position="32"/>
    </location>
</feature>